<organism evidence="1">
    <name type="scientific">uncultured Caudovirales phage</name>
    <dbReference type="NCBI Taxonomy" id="2100421"/>
    <lineage>
        <taxon>Viruses</taxon>
        <taxon>Duplodnaviria</taxon>
        <taxon>Heunggongvirae</taxon>
        <taxon>Uroviricota</taxon>
        <taxon>Caudoviricetes</taxon>
        <taxon>Peduoviridae</taxon>
        <taxon>Maltschvirus</taxon>
        <taxon>Maltschvirus maltsch</taxon>
    </lineage>
</organism>
<evidence type="ECO:0000313" key="1">
    <source>
        <dbReference type="EMBL" id="CAB4151955.1"/>
    </source>
</evidence>
<reference evidence="1" key="1">
    <citation type="submission" date="2020-04" db="EMBL/GenBank/DDBJ databases">
        <authorList>
            <person name="Chiriac C."/>
            <person name="Salcher M."/>
            <person name="Ghai R."/>
            <person name="Kavagutti S V."/>
        </authorList>
    </citation>
    <scope>NUCLEOTIDE SEQUENCE</scope>
</reference>
<accession>A0A6J5MXB6</accession>
<name>A0A6J5MXB6_9CAUD</name>
<gene>
    <name evidence="1" type="ORF">UFOVP585_44</name>
</gene>
<protein>
    <submittedName>
        <fullName evidence="1">Uncharacterized protein</fullName>
    </submittedName>
</protein>
<sequence>MGYLLSGTTLKAPSSVQESNSTQYAQHRTLRGRLARDYMGDNKRIWTLNYDKTNPTDYAIIKAIYDSYLSTGTAKTFQITETNYTVSQTTVHVDLLVRQFDIRGESYISGFTLTLTEV</sequence>
<proteinExistence type="predicted"/>
<dbReference type="EMBL" id="LR796562">
    <property type="protein sequence ID" value="CAB4151955.1"/>
    <property type="molecule type" value="Genomic_DNA"/>
</dbReference>